<evidence type="ECO:0000313" key="6">
    <source>
        <dbReference type="EMBL" id="PVY84365.1"/>
    </source>
</evidence>
<dbReference type="CDD" id="cd02869">
    <property type="entry name" value="PseudoU_synth_RluA_like"/>
    <property type="match status" value="1"/>
</dbReference>
<accession>A0A2U1D9L4</accession>
<keyword evidence="7" id="KW-1185">Reference proteome</keyword>
<dbReference type="InterPro" id="IPR050188">
    <property type="entry name" value="RluA_PseudoU_synthase"/>
</dbReference>
<evidence type="ECO:0000256" key="1">
    <source>
        <dbReference type="ARBA" id="ARBA00000073"/>
    </source>
</evidence>
<dbReference type="RefSeq" id="WP_089939822.1">
    <property type="nucleotide sequence ID" value="NZ_CAKOEX010000011.1"/>
</dbReference>
<comment type="function">
    <text evidence="4">Responsible for synthesis of pseudouridine from uracil.</text>
</comment>
<evidence type="ECO:0000256" key="2">
    <source>
        <dbReference type="ARBA" id="ARBA00010876"/>
    </source>
</evidence>
<dbReference type="EMBL" id="QEKT01000004">
    <property type="protein sequence ID" value="PVY84365.1"/>
    <property type="molecule type" value="Genomic_DNA"/>
</dbReference>
<keyword evidence="4" id="KW-0413">Isomerase</keyword>
<dbReference type="GO" id="GO:0000455">
    <property type="term" value="P:enzyme-directed rRNA pseudouridine synthesis"/>
    <property type="evidence" value="ECO:0007669"/>
    <property type="project" value="TreeGrafter"/>
</dbReference>
<dbReference type="Pfam" id="PF00849">
    <property type="entry name" value="PseudoU_synth_2"/>
    <property type="match status" value="1"/>
</dbReference>
<gene>
    <name evidence="6" type="ORF">C7384_104113</name>
</gene>
<evidence type="ECO:0000256" key="4">
    <source>
        <dbReference type="RuleBase" id="RU362028"/>
    </source>
</evidence>
<feature type="domain" description="Pseudouridine synthase RsuA/RluA-like" evidence="5">
    <location>
        <begin position="90"/>
        <end position="247"/>
    </location>
</feature>
<dbReference type="NCBIfam" id="TIGR00005">
    <property type="entry name" value="rluA_subfam"/>
    <property type="match status" value="1"/>
</dbReference>
<proteinExistence type="inferred from homology"/>
<organism evidence="6 7">
    <name type="scientific">Convivina intestini</name>
    <dbReference type="NCBI Taxonomy" id="1505726"/>
    <lineage>
        <taxon>Bacteria</taxon>
        <taxon>Bacillati</taxon>
        <taxon>Bacillota</taxon>
        <taxon>Bacilli</taxon>
        <taxon>Lactobacillales</taxon>
        <taxon>Lactobacillaceae</taxon>
        <taxon>Convivina</taxon>
    </lineage>
</organism>
<dbReference type="GO" id="GO:0003723">
    <property type="term" value="F:RNA binding"/>
    <property type="evidence" value="ECO:0007669"/>
    <property type="project" value="InterPro"/>
</dbReference>
<dbReference type="GO" id="GO:0140098">
    <property type="term" value="F:catalytic activity, acting on RNA"/>
    <property type="evidence" value="ECO:0007669"/>
    <property type="project" value="UniProtKB-ARBA"/>
</dbReference>
<evidence type="ECO:0000259" key="5">
    <source>
        <dbReference type="Pfam" id="PF00849"/>
    </source>
</evidence>
<dbReference type="InterPro" id="IPR006145">
    <property type="entry name" value="PsdUridine_synth_RsuA/RluA"/>
</dbReference>
<evidence type="ECO:0000313" key="7">
    <source>
        <dbReference type="Proteomes" id="UP000245433"/>
    </source>
</evidence>
<comment type="caution">
    <text evidence="6">The sequence shown here is derived from an EMBL/GenBank/DDBJ whole genome shotgun (WGS) entry which is preliminary data.</text>
</comment>
<dbReference type="GO" id="GO:0009982">
    <property type="term" value="F:pseudouridine synthase activity"/>
    <property type="evidence" value="ECO:0007669"/>
    <property type="project" value="InterPro"/>
</dbReference>
<dbReference type="EC" id="5.4.99.-" evidence="4"/>
<dbReference type="Gene3D" id="3.30.2350.10">
    <property type="entry name" value="Pseudouridine synthase"/>
    <property type="match status" value="1"/>
</dbReference>
<dbReference type="InterPro" id="IPR006224">
    <property type="entry name" value="PsdUridine_synth_RluA-like_CS"/>
</dbReference>
<comment type="catalytic activity">
    <reaction evidence="1 4">
        <text>a uridine in RNA = a pseudouridine in RNA</text>
        <dbReference type="Rhea" id="RHEA:48348"/>
        <dbReference type="Rhea" id="RHEA-COMP:12068"/>
        <dbReference type="Rhea" id="RHEA-COMP:12069"/>
        <dbReference type="ChEBI" id="CHEBI:65314"/>
        <dbReference type="ChEBI" id="CHEBI:65315"/>
    </reaction>
</comment>
<dbReference type="InterPro" id="IPR006225">
    <property type="entry name" value="PsdUridine_synth_RluC/D"/>
</dbReference>
<feature type="active site" evidence="3">
    <location>
        <position position="142"/>
    </location>
</feature>
<dbReference type="AlphaFoldDB" id="A0A2U1D9L4"/>
<dbReference type="PANTHER" id="PTHR21600">
    <property type="entry name" value="MITOCHONDRIAL RNA PSEUDOURIDINE SYNTHASE"/>
    <property type="match status" value="1"/>
</dbReference>
<name>A0A2U1D9L4_9LACO</name>
<dbReference type="InterPro" id="IPR020103">
    <property type="entry name" value="PsdUridine_synth_cat_dom_sf"/>
</dbReference>
<reference evidence="6 7" key="1">
    <citation type="submission" date="2018-04" db="EMBL/GenBank/DDBJ databases">
        <title>Genomic Encyclopedia of Type Strains, Phase IV (KMG-IV): sequencing the most valuable type-strain genomes for metagenomic binning, comparative biology and taxonomic classification.</title>
        <authorList>
            <person name="Goeker M."/>
        </authorList>
    </citation>
    <scope>NUCLEOTIDE SEQUENCE [LARGE SCALE GENOMIC DNA]</scope>
    <source>
        <strain evidence="6 7">DSM 28795</strain>
    </source>
</reference>
<sequence>MWQYRVLVDDYSSGKSIKEFLINSYLPKRLRGALRQNKGLVVNGQIVATSYVLKIDDRLTMKFHTDDFYAPDSYRPNYHRAIKVIYENNDLMVLDKPAGMKMHAHSPSEDDTLLNYAAAYLKQNQAVSAQVPARPYMVHRLDRDTSGLVLIAKNPIVVPILNRQLSKKEMQRTYYAWVKGHMSATTGIINRPIGQHPTDDRLRWVNDDCGQLAQTTWQVVEQLSDRSLLKLALSTGRMHQIRVHLASVGHPIIGDSLYGGPQANRLMLQAGQLDLIQPFSRQCLSIKLKNNQLFLE</sequence>
<evidence type="ECO:0000256" key="3">
    <source>
        <dbReference type="PIRSR" id="PIRSR606225-1"/>
    </source>
</evidence>
<dbReference type="OrthoDB" id="9773999at2"/>
<comment type="similarity">
    <text evidence="2 4">Belongs to the pseudouridine synthase RluA family.</text>
</comment>
<dbReference type="PROSITE" id="PS01129">
    <property type="entry name" value="PSI_RLU"/>
    <property type="match status" value="1"/>
</dbReference>
<dbReference type="PANTHER" id="PTHR21600:SF87">
    <property type="entry name" value="RNA PSEUDOURIDYLATE SYNTHASE DOMAIN-CONTAINING PROTEIN 1"/>
    <property type="match status" value="1"/>
</dbReference>
<dbReference type="Proteomes" id="UP000245433">
    <property type="component" value="Unassembled WGS sequence"/>
</dbReference>
<protein>
    <recommendedName>
        <fullName evidence="4">Pseudouridine synthase</fullName>
        <ecNumber evidence="4">5.4.99.-</ecNumber>
    </recommendedName>
</protein>
<dbReference type="SUPFAM" id="SSF55120">
    <property type="entry name" value="Pseudouridine synthase"/>
    <property type="match status" value="1"/>
</dbReference>